<protein>
    <recommendedName>
        <fullName evidence="1">Amidase domain-containing protein</fullName>
    </recommendedName>
</protein>
<dbReference type="InterPro" id="IPR000120">
    <property type="entry name" value="Amidase"/>
</dbReference>
<dbReference type="GO" id="GO:0003824">
    <property type="term" value="F:catalytic activity"/>
    <property type="evidence" value="ECO:0007669"/>
    <property type="project" value="InterPro"/>
</dbReference>
<evidence type="ECO:0000259" key="1">
    <source>
        <dbReference type="Pfam" id="PF01425"/>
    </source>
</evidence>
<dbReference type="SUPFAM" id="SSF75304">
    <property type="entry name" value="Amidase signature (AS) enzymes"/>
    <property type="match status" value="1"/>
</dbReference>
<name>A0A383D7X9_9ZZZZ</name>
<dbReference type="InterPro" id="IPR036928">
    <property type="entry name" value="AS_sf"/>
</dbReference>
<organism evidence="2">
    <name type="scientific">marine metagenome</name>
    <dbReference type="NCBI Taxonomy" id="408172"/>
    <lineage>
        <taxon>unclassified sequences</taxon>
        <taxon>metagenomes</taxon>
        <taxon>ecological metagenomes</taxon>
    </lineage>
</organism>
<feature type="domain" description="Amidase" evidence="1">
    <location>
        <begin position="11"/>
        <end position="141"/>
    </location>
</feature>
<gene>
    <name evidence="2" type="ORF">METZ01_LOCUS493456</name>
</gene>
<dbReference type="Gene3D" id="3.90.1300.10">
    <property type="entry name" value="Amidase signature (AS) domain"/>
    <property type="match status" value="1"/>
</dbReference>
<dbReference type="EMBL" id="UINC01215080">
    <property type="protein sequence ID" value="SVE40602.1"/>
    <property type="molecule type" value="Genomic_DNA"/>
</dbReference>
<sequence length="142" mass="15284">MIDKNIILESINTFDESYNKLNSNLNCFTYNLSDFARSYLDSDDKKGKLAGKLIAVKDNINIKGYPTTCVSKILNNYKSLYNATIIDKILNESGSIVAKTNMDEFAMGSSSEYSTFGAVLNPHDNNKVSGGSSGGSAAAVSG</sequence>
<reference evidence="2" key="1">
    <citation type="submission" date="2018-05" db="EMBL/GenBank/DDBJ databases">
        <authorList>
            <person name="Lanie J.A."/>
            <person name="Ng W.-L."/>
            <person name="Kazmierczak K.M."/>
            <person name="Andrzejewski T.M."/>
            <person name="Davidsen T.M."/>
            <person name="Wayne K.J."/>
            <person name="Tettelin H."/>
            <person name="Glass J.I."/>
            <person name="Rusch D."/>
            <person name="Podicherti R."/>
            <person name="Tsui H.-C.T."/>
            <person name="Winkler M.E."/>
        </authorList>
    </citation>
    <scope>NUCLEOTIDE SEQUENCE</scope>
</reference>
<evidence type="ECO:0000313" key="2">
    <source>
        <dbReference type="EMBL" id="SVE40602.1"/>
    </source>
</evidence>
<dbReference type="InterPro" id="IPR023631">
    <property type="entry name" value="Amidase_dom"/>
</dbReference>
<feature type="non-terminal residue" evidence="2">
    <location>
        <position position="142"/>
    </location>
</feature>
<dbReference type="Pfam" id="PF01425">
    <property type="entry name" value="Amidase"/>
    <property type="match status" value="1"/>
</dbReference>
<dbReference type="PANTHER" id="PTHR11895:SF7">
    <property type="entry name" value="GLUTAMYL-TRNA(GLN) AMIDOTRANSFERASE SUBUNIT A, MITOCHONDRIAL"/>
    <property type="match status" value="1"/>
</dbReference>
<dbReference type="AlphaFoldDB" id="A0A383D7X9"/>
<proteinExistence type="predicted"/>
<dbReference type="PANTHER" id="PTHR11895">
    <property type="entry name" value="TRANSAMIDASE"/>
    <property type="match status" value="1"/>
</dbReference>
<accession>A0A383D7X9</accession>